<dbReference type="EMBL" id="BGZK01000294">
    <property type="protein sequence ID" value="GBP34766.1"/>
    <property type="molecule type" value="Genomic_DNA"/>
</dbReference>
<organism evidence="1 2">
    <name type="scientific">Eumeta variegata</name>
    <name type="common">Bagworm moth</name>
    <name type="synonym">Eumeta japonica</name>
    <dbReference type="NCBI Taxonomy" id="151549"/>
    <lineage>
        <taxon>Eukaryota</taxon>
        <taxon>Metazoa</taxon>
        <taxon>Ecdysozoa</taxon>
        <taxon>Arthropoda</taxon>
        <taxon>Hexapoda</taxon>
        <taxon>Insecta</taxon>
        <taxon>Pterygota</taxon>
        <taxon>Neoptera</taxon>
        <taxon>Endopterygota</taxon>
        <taxon>Lepidoptera</taxon>
        <taxon>Glossata</taxon>
        <taxon>Ditrysia</taxon>
        <taxon>Tineoidea</taxon>
        <taxon>Psychidae</taxon>
        <taxon>Oiketicinae</taxon>
        <taxon>Eumeta</taxon>
    </lineage>
</organism>
<sequence>MHWTSQGGTITPRWTFDLVRISDSWYRAPRTLFCENLKRRLMSNNIPSVAETNFDFDLGTVLDSDRDHVIDSDPGPVVDSNTGIVSYSGSATDHSFDLGEFWYQDKLPQLHYSAKMLSFYIRSVDERDVVSVERVGMTRHTDSRGSERRRPLVVRLARPVHRDQLLAAE</sequence>
<protein>
    <submittedName>
        <fullName evidence="1">Uncharacterized protein</fullName>
    </submittedName>
</protein>
<dbReference type="Proteomes" id="UP000299102">
    <property type="component" value="Unassembled WGS sequence"/>
</dbReference>
<reference evidence="1 2" key="1">
    <citation type="journal article" date="2019" name="Commun. Biol.">
        <title>The bagworm genome reveals a unique fibroin gene that provides high tensile strength.</title>
        <authorList>
            <person name="Kono N."/>
            <person name="Nakamura H."/>
            <person name="Ohtoshi R."/>
            <person name="Tomita M."/>
            <person name="Numata K."/>
            <person name="Arakawa K."/>
        </authorList>
    </citation>
    <scope>NUCLEOTIDE SEQUENCE [LARGE SCALE GENOMIC DNA]</scope>
</reference>
<name>A0A4C1V8F7_EUMVA</name>
<evidence type="ECO:0000313" key="2">
    <source>
        <dbReference type="Proteomes" id="UP000299102"/>
    </source>
</evidence>
<evidence type="ECO:0000313" key="1">
    <source>
        <dbReference type="EMBL" id="GBP34766.1"/>
    </source>
</evidence>
<keyword evidence="2" id="KW-1185">Reference proteome</keyword>
<accession>A0A4C1V8F7</accession>
<dbReference type="AlphaFoldDB" id="A0A4C1V8F7"/>
<gene>
    <name evidence="1" type="ORF">EVAR_21830_1</name>
</gene>
<comment type="caution">
    <text evidence="1">The sequence shown here is derived from an EMBL/GenBank/DDBJ whole genome shotgun (WGS) entry which is preliminary data.</text>
</comment>
<proteinExistence type="predicted"/>